<dbReference type="EMBL" id="KC121006">
    <property type="protein sequence ID" value="AFZ64047.1"/>
    <property type="molecule type" value="Genomic_DNA"/>
</dbReference>
<reference evidence="2" key="1">
    <citation type="journal article" date="2013" name="Protist Genomics">
        <title>The complete mitochondrial genome from an unidentified Phalansterium species.</title>
        <authorList>
            <person name="Pombert J.-F."/>
            <person name="Smirnov A."/>
            <person name="James E.R."/>
            <person name="Janouskovec J."/>
            <person name="Gray M.W."/>
            <person name="Keeling P.J."/>
        </authorList>
    </citation>
    <scope>NUCLEOTIDE SEQUENCE</scope>
    <source>
        <strain evidence="2">UTEX1284</strain>
    </source>
</reference>
<keyword evidence="1" id="KW-0472">Membrane</keyword>
<keyword evidence="1" id="KW-1133">Transmembrane helix</keyword>
<evidence type="ECO:0000313" key="2">
    <source>
        <dbReference type="EMBL" id="AFZ64047.1"/>
    </source>
</evidence>
<gene>
    <name evidence="2" type="primary">orf110</name>
</gene>
<evidence type="ECO:0000256" key="1">
    <source>
        <dbReference type="SAM" id="Phobius"/>
    </source>
</evidence>
<sequence>MTNYYYILTYLWFFLFAIIGASTYYEKFARVSLRTQFIKIVEDNDVERKNWTERPLTKEELEKTDLYYNKPLVFDTTVYSTKEEKLADLRVTLLLQQGGENSLLNRGIYF</sequence>
<accession>T1QE53</accession>
<feature type="transmembrane region" description="Helical" evidence="1">
    <location>
        <begin position="6"/>
        <end position="25"/>
    </location>
</feature>
<keyword evidence="1" id="KW-0812">Transmembrane</keyword>
<organism evidence="2">
    <name type="scientific">Phalansterium sp. PJK-2012</name>
    <dbReference type="NCBI Taxonomy" id="1267188"/>
    <lineage>
        <taxon>Eukaryota</taxon>
        <taxon>Amoebozoa</taxon>
        <taxon>Evosea</taxon>
        <taxon>Variosea</taxon>
        <taxon>Phalansterium</taxon>
    </lineage>
</organism>
<protein>
    <submittedName>
        <fullName evidence="2">Uncharacterized protein</fullName>
    </submittedName>
</protein>
<name>T1QE53_9EUKA</name>
<proteinExistence type="predicted"/>
<keyword evidence="2" id="KW-0496">Mitochondrion</keyword>
<geneLocation type="mitochondrion" evidence="2"/>
<dbReference type="AlphaFoldDB" id="T1QE53"/>